<dbReference type="Pfam" id="PF12802">
    <property type="entry name" value="MarR_2"/>
    <property type="match status" value="1"/>
</dbReference>
<keyword evidence="3" id="KW-0804">Transcription</keyword>
<dbReference type="InterPro" id="IPR011991">
    <property type="entry name" value="ArsR-like_HTH"/>
</dbReference>
<dbReference type="PANTHER" id="PTHR43132">
    <property type="entry name" value="ARSENICAL RESISTANCE OPERON REPRESSOR ARSR-RELATED"/>
    <property type="match status" value="1"/>
</dbReference>
<dbReference type="OrthoDB" id="3808065at2"/>
<organism evidence="5 6">
    <name type="scientific">Streptomyces spinoverrucosus</name>
    <dbReference type="NCBI Taxonomy" id="284043"/>
    <lineage>
        <taxon>Bacteria</taxon>
        <taxon>Bacillati</taxon>
        <taxon>Actinomycetota</taxon>
        <taxon>Actinomycetes</taxon>
        <taxon>Kitasatosporales</taxon>
        <taxon>Streptomycetaceae</taxon>
        <taxon>Streptomyces</taxon>
    </lineage>
</organism>
<dbReference type="PROSITE" id="PS50987">
    <property type="entry name" value="HTH_ARSR_2"/>
    <property type="match status" value="1"/>
</dbReference>
<accession>A0A4Y3VGB8</accession>
<dbReference type="InterPro" id="IPR036388">
    <property type="entry name" value="WH-like_DNA-bd_sf"/>
</dbReference>
<dbReference type="RefSeq" id="WP_141309494.1">
    <property type="nucleotide sequence ID" value="NZ_BJND01000017.1"/>
</dbReference>
<dbReference type="GO" id="GO:0003677">
    <property type="term" value="F:DNA binding"/>
    <property type="evidence" value="ECO:0007669"/>
    <property type="project" value="UniProtKB-KW"/>
</dbReference>
<sequence length="77" mass="8114">MARLLGRTRAAVLEEIAASDGTTGGDIVRRLGMSAASASEHTTVLRKAGLVVSRREANMVWHTLTPIGRALVVGHGH</sequence>
<dbReference type="InterPro" id="IPR000835">
    <property type="entry name" value="HTH_MarR-typ"/>
</dbReference>
<keyword evidence="1" id="KW-0805">Transcription regulation</keyword>
<gene>
    <name evidence="5" type="ORF">SSP24_23940</name>
</gene>
<evidence type="ECO:0000259" key="4">
    <source>
        <dbReference type="PROSITE" id="PS50987"/>
    </source>
</evidence>
<dbReference type="PANTHER" id="PTHR43132:SF8">
    <property type="entry name" value="HTH-TYPE TRANSCRIPTIONAL REGULATOR KMTR"/>
    <property type="match status" value="1"/>
</dbReference>
<reference evidence="5 6" key="1">
    <citation type="submission" date="2019-06" db="EMBL/GenBank/DDBJ databases">
        <title>Whole genome shotgun sequence of Streptomyces spinoverrucosus NBRC 14228.</title>
        <authorList>
            <person name="Hosoyama A."/>
            <person name="Uohara A."/>
            <person name="Ohji S."/>
            <person name="Ichikawa N."/>
        </authorList>
    </citation>
    <scope>NUCLEOTIDE SEQUENCE [LARGE SCALE GENOMIC DNA]</scope>
    <source>
        <strain evidence="5 6">NBRC 14228</strain>
    </source>
</reference>
<dbReference type="AlphaFoldDB" id="A0A4Y3VGB8"/>
<dbReference type="InterPro" id="IPR051011">
    <property type="entry name" value="Metal_resp_trans_reg"/>
</dbReference>
<evidence type="ECO:0000256" key="1">
    <source>
        <dbReference type="ARBA" id="ARBA00023015"/>
    </source>
</evidence>
<dbReference type="Gene3D" id="1.10.10.10">
    <property type="entry name" value="Winged helix-like DNA-binding domain superfamily/Winged helix DNA-binding domain"/>
    <property type="match status" value="1"/>
</dbReference>
<dbReference type="SMART" id="SM00418">
    <property type="entry name" value="HTH_ARSR"/>
    <property type="match status" value="1"/>
</dbReference>
<dbReference type="Proteomes" id="UP000317881">
    <property type="component" value="Unassembled WGS sequence"/>
</dbReference>
<evidence type="ECO:0000313" key="6">
    <source>
        <dbReference type="Proteomes" id="UP000317881"/>
    </source>
</evidence>
<proteinExistence type="predicted"/>
<dbReference type="GO" id="GO:0003700">
    <property type="term" value="F:DNA-binding transcription factor activity"/>
    <property type="evidence" value="ECO:0007669"/>
    <property type="project" value="InterPro"/>
</dbReference>
<dbReference type="CDD" id="cd00090">
    <property type="entry name" value="HTH_ARSR"/>
    <property type="match status" value="1"/>
</dbReference>
<dbReference type="InterPro" id="IPR036390">
    <property type="entry name" value="WH_DNA-bd_sf"/>
</dbReference>
<name>A0A4Y3VGB8_9ACTN</name>
<evidence type="ECO:0000256" key="2">
    <source>
        <dbReference type="ARBA" id="ARBA00023125"/>
    </source>
</evidence>
<protein>
    <recommendedName>
        <fullName evidence="4">HTH arsR-type domain-containing protein</fullName>
    </recommendedName>
</protein>
<keyword evidence="2" id="KW-0238">DNA-binding</keyword>
<dbReference type="InterPro" id="IPR001845">
    <property type="entry name" value="HTH_ArsR_DNA-bd_dom"/>
</dbReference>
<evidence type="ECO:0000313" key="5">
    <source>
        <dbReference type="EMBL" id="GEC04739.1"/>
    </source>
</evidence>
<dbReference type="EMBL" id="BJND01000017">
    <property type="protein sequence ID" value="GEC04739.1"/>
    <property type="molecule type" value="Genomic_DNA"/>
</dbReference>
<dbReference type="SUPFAM" id="SSF46785">
    <property type="entry name" value="Winged helix' DNA-binding domain"/>
    <property type="match status" value="1"/>
</dbReference>
<evidence type="ECO:0000256" key="3">
    <source>
        <dbReference type="ARBA" id="ARBA00023163"/>
    </source>
</evidence>
<keyword evidence="6" id="KW-1185">Reference proteome</keyword>
<feature type="domain" description="HTH arsR-type" evidence="4">
    <location>
        <begin position="1"/>
        <end position="77"/>
    </location>
</feature>
<comment type="caution">
    <text evidence="5">The sequence shown here is derived from an EMBL/GenBank/DDBJ whole genome shotgun (WGS) entry which is preliminary data.</text>
</comment>